<accession>A0A7S1B0R3</accession>
<evidence type="ECO:0000259" key="2">
    <source>
        <dbReference type="PROSITE" id="PS51489"/>
    </source>
</evidence>
<dbReference type="PROSITE" id="PS51489">
    <property type="entry name" value="BUB1_N"/>
    <property type="match status" value="1"/>
</dbReference>
<dbReference type="PANTHER" id="PTHR14030:SF4">
    <property type="entry name" value="BUB1 KINASE, ISOFORM A-RELATED"/>
    <property type="match status" value="1"/>
</dbReference>
<dbReference type="AlphaFoldDB" id="A0A7S1B0R3"/>
<feature type="compositionally biased region" description="Low complexity" evidence="1">
    <location>
        <begin position="466"/>
        <end position="475"/>
    </location>
</feature>
<feature type="region of interest" description="Disordered" evidence="1">
    <location>
        <begin position="229"/>
        <end position="250"/>
    </location>
</feature>
<evidence type="ECO:0000256" key="1">
    <source>
        <dbReference type="SAM" id="MobiDB-lite"/>
    </source>
</evidence>
<dbReference type="GO" id="GO:0007094">
    <property type="term" value="P:mitotic spindle assembly checkpoint signaling"/>
    <property type="evidence" value="ECO:0007669"/>
    <property type="project" value="InterPro"/>
</dbReference>
<dbReference type="EMBL" id="HBFQ01063811">
    <property type="protein sequence ID" value="CAD8870818.1"/>
    <property type="molecule type" value="Transcribed_RNA"/>
</dbReference>
<feature type="compositionally biased region" description="Low complexity" evidence="1">
    <location>
        <begin position="268"/>
        <end position="282"/>
    </location>
</feature>
<feature type="compositionally biased region" description="Basic and acidic residues" evidence="1">
    <location>
        <begin position="387"/>
        <end position="408"/>
    </location>
</feature>
<protein>
    <recommendedName>
        <fullName evidence="2">BUB1 N-terminal domain-containing protein</fullName>
    </recommendedName>
</protein>
<gene>
    <name evidence="3" type="ORF">NSCI0253_LOCUS45175</name>
</gene>
<dbReference type="Pfam" id="PF08311">
    <property type="entry name" value="Mad3_BUB1_I"/>
    <property type="match status" value="1"/>
</dbReference>
<dbReference type="SMART" id="SM00777">
    <property type="entry name" value="Mad3_BUB1_I"/>
    <property type="match status" value="1"/>
</dbReference>
<feature type="domain" description="BUB1 N-terminal" evidence="2">
    <location>
        <begin position="82"/>
        <end position="250"/>
    </location>
</feature>
<dbReference type="GO" id="GO:0032991">
    <property type="term" value="C:protein-containing complex"/>
    <property type="evidence" value="ECO:0007669"/>
    <property type="project" value="UniProtKB-ARBA"/>
</dbReference>
<proteinExistence type="predicted"/>
<dbReference type="InterPro" id="IPR015661">
    <property type="entry name" value="Bub1/Mad3"/>
</dbReference>
<dbReference type="GO" id="GO:0004672">
    <property type="term" value="F:protein kinase activity"/>
    <property type="evidence" value="ECO:0007669"/>
    <property type="project" value="TreeGrafter"/>
</dbReference>
<evidence type="ECO:0000313" key="3">
    <source>
        <dbReference type="EMBL" id="CAD8870818.1"/>
    </source>
</evidence>
<name>A0A7S1B0R3_NOCSC</name>
<organism evidence="3">
    <name type="scientific">Noctiluca scintillans</name>
    <name type="common">Sea sparkle</name>
    <name type="synonym">Red tide dinoflagellate</name>
    <dbReference type="NCBI Taxonomy" id="2966"/>
    <lineage>
        <taxon>Eukaryota</taxon>
        <taxon>Sar</taxon>
        <taxon>Alveolata</taxon>
        <taxon>Dinophyceae</taxon>
        <taxon>Noctilucales</taxon>
        <taxon>Noctilucaceae</taxon>
        <taxon>Noctiluca</taxon>
    </lineage>
</organism>
<feature type="region of interest" description="Disordered" evidence="1">
    <location>
        <begin position="262"/>
        <end position="283"/>
    </location>
</feature>
<reference evidence="3" key="1">
    <citation type="submission" date="2021-01" db="EMBL/GenBank/DDBJ databases">
        <authorList>
            <person name="Corre E."/>
            <person name="Pelletier E."/>
            <person name="Niang G."/>
            <person name="Scheremetjew M."/>
            <person name="Finn R."/>
            <person name="Kale V."/>
            <person name="Holt S."/>
            <person name="Cochrane G."/>
            <person name="Meng A."/>
            <person name="Brown T."/>
            <person name="Cohen L."/>
        </authorList>
    </citation>
    <scope>NUCLEOTIDE SEQUENCE</scope>
</reference>
<feature type="region of interest" description="Disordered" evidence="1">
    <location>
        <begin position="362"/>
        <end position="481"/>
    </location>
</feature>
<sequence length="481" mass="53564">MTTPAEQWWMLPDHSLDVAAPSVELAEWEQHKENVRPLRCGRSAAILSEMAQKASGKVEESGALDKQAAQFETLVAASSARFDETLRVADPLEAQQHAELWFRYANWAAEHFPSGSRQERQVLERATKELAELPECADSEQHLEMWLRLADLHREPQDIFNFLWSRSIGAGRASFYEAWARSLERQRRFAEAEEAVEVGLARKAEPVERLVSFRQALTSRMCMRISESMTAGDTPPGAFGAPVPQPERPTLNDITEREARQLHRPLSRRQQQGSLSQQSVQGTNADQQFQCLDMSDEIRTSSIFDSQASWMLPPAFEAEGAKENSMVPTAQPWTTSRLRQRAPARPVPRLPVFVESDFAAPAPTVSSRPLDSGNPDLEDLIRRRHHGAADPRADLRERRRERTPRVSEDDLVAGLSDLRLGHPAKRSRMGANTENVPDSARAGATRSRHPSALDAPLGSGAGLGLGSARSSRNSSFAVFQD</sequence>
<dbReference type="PANTHER" id="PTHR14030">
    <property type="entry name" value="MITOTIC CHECKPOINT SERINE/THREONINE-PROTEIN KINASE BUB1"/>
    <property type="match status" value="1"/>
</dbReference>
<dbReference type="GO" id="GO:0051754">
    <property type="term" value="P:meiotic sister chromatid cohesion, centromeric"/>
    <property type="evidence" value="ECO:0007669"/>
    <property type="project" value="TreeGrafter"/>
</dbReference>
<dbReference type="InterPro" id="IPR013212">
    <property type="entry name" value="Mad3/Bub1_I"/>
</dbReference>
<dbReference type="Gene3D" id="1.25.40.430">
    <property type="match status" value="1"/>
</dbReference>